<evidence type="ECO:0000256" key="1">
    <source>
        <dbReference type="ARBA" id="ARBA00022722"/>
    </source>
</evidence>
<keyword evidence="2" id="KW-0255">Endonuclease</keyword>
<keyword evidence="6" id="KW-1185">Reference proteome</keyword>
<evidence type="ECO:0000313" key="5">
    <source>
        <dbReference type="EMBL" id="CAO81490.1"/>
    </source>
</evidence>
<accession>B0VFQ3</accession>
<dbReference type="Proteomes" id="UP000002019">
    <property type="component" value="Chromosome"/>
</dbReference>
<evidence type="ECO:0000313" key="6">
    <source>
        <dbReference type="Proteomes" id="UP000002019"/>
    </source>
</evidence>
<dbReference type="AlphaFoldDB" id="B0VFQ3"/>
<dbReference type="GO" id="GO:0003676">
    <property type="term" value="F:nucleic acid binding"/>
    <property type="evidence" value="ECO:0007669"/>
    <property type="project" value="InterPro"/>
</dbReference>
<name>B0VFQ3_CLOAI</name>
<dbReference type="PROSITE" id="PS51257">
    <property type="entry name" value="PROKAR_LIPOPROTEIN"/>
    <property type="match status" value="1"/>
</dbReference>
<evidence type="ECO:0000256" key="2">
    <source>
        <dbReference type="ARBA" id="ARBA00022759"/>
    </source>
</evidence>
<dbReference type="OrthoDB" id="4376109at2"/>
<gene>
    <name evidence="5" type="ordered locus">CLOAM1654</name>
</gene>
<dbReference type="PANTHER" id="PTHR12302:SF3">
    <property type="entry name" value="SERINE_THREONINE-PROTEIN KINASE 31"/>
    <property type="match status" value="1"/>
</dbReference>
<dbReference type="InterPro" id="IPR035437">
    <property type="entry name" value="SNase_OB-fold_sf"/>
</dbReference>
<dbReference type="PANTHER" id="PTHR12302">
    <property type="entry name" value="EBNA2 BINDING PROTEIN P100"/>
    <property type="match status" value="1"/>
</dbReference>
<keyword evidence="1" id="KW-0540">Nuclease</keyword>
<dbReference type="SUPFAM" id="SSF50199">
    <property type="entry name" value="Staphylococcal nuclease"/>
    <property type="match status" value="1"/>
</dbReference>
<dbReference type="InterPro" id="IPR016071">
    <property type="entry name" value="Staphylococal_nuclease_OB-fold"/>
</dbReference>
<dbReference type="eggNOG" id="COG1525">
    <property type="taxonomic scope" value="Bacteria"/>
</dbReference>
<dbReference type="Pfam" id="PF00565">
    <property type="entry name" value="SNase"/>
    <property type="match status" value="1"/>
</dbReference>
<organism evidence="5 6">
    <name type="scientific">Cloacimonas acidaminovorans (strain Evry)</name>
    <dbReference type="NCBI Taxonomy" id="459349"/>
    <lineage>
        <taxon>Bacteria</taxon>
        <taxon>Pseudomonadati</taxon>
        <taxon>Candidatus Cloacimonadota</taxon>
        <taxon>Candidatus Cloacimonadia</taxon>
        <taxon>Candidatus Cloacimonadales</taxon>
        <taxon>Candidatus Cloacimonadaceae</taxon>
        <taxon>Candidatus Cloacimonas</taxon>
    </lineage>
</organism>
<evidence type="ECO:0000259" key="4">
    <source>
        <dbReference type="PROSITE" id="PS50830"/>
    </source>
</evidence>
<dbReference type="EMBL" id="CU466930">
    <property type="protein sequence ID" value="CAO81490.1"/>
    <property type="molecule type" value="Genomic_DNA"/>
</dbReference>
<keyword evidence="3 5" id="KW-0378">Hydrolase</keyword>
<reference evidence="5 6" key="1">
    <citation type="journal article" date="2008" name="J. Bacteriol.">
        <title>'Candidatus Cloacamonas acidaminovorans': genome sequence reconstruction provides a first glimpse of a new bacterial division.</title>
        <authorList>
            <person name="Pelletier E."/>
            <person name="Kreimeyer A."/>
            <person name="Bocs S."/>
            <person name="Rouy Z."/>
            <person name="Gyapay G."/>
            <person name="Chouari R."/>
            <person name="Riviere D."/>
            <person name="Ganesan A."/>
            <person name="Daegelen P."/>
            <person name="Sghir A."/>
            <person name="Cohen G.N."/>
            <person name="Medigue C."/>
            <person name="Weissenbach J."/>
            <person name="Le Paslier D."/>
        </authorList>
    </citation>
    <scope>NUCLEOTIDE SEQUENCE [LARGE SCALE GENOMIC DNA]</scope>
    <source>
        <strain evidence="6">Evry</strain>
    </source>
</reference>
<dbReference type="GO" id="GO:1990599">
    <property type="term" value="F:3' overhang single-stranded DNA endodeoxyribonuclease activity"/>
    <property type="evidence" value="ECO:0007669"/>
    <property type="project" value="UniProtKB-EC"/>
</dbReference>
<evidence type="ECO:0000256" key="3">
    <source>
        <dbReference type="ARBA" id="ARBA00022801"/>
    </source>
</evidence>
<sequence length="251" mass="29177">MYKSKIPFHFNILMNPQRLIELFLIFSLLLVCSCKTHNSSDQNKIAIYKQPQAQSILDSQKVIKSGSYSLNQIFVLNNTELQKAKFKVIKIYDGDTITISDGTHEIRVRLIGIDTPEMNEKNPILRNLANQAKDYLSSLILNQFIYLQLDHFNEKSMHLDKFGRLLAYVYRFSDNLFVNAQMMRMGFSQEYEKYSFEQLHYFRKLAAQAKAEKLGIWALMNSTNLYDVKYNSLVCFSSDDTNFITNNGKAI</sequence>
<dbReference type="STRING" id="459349.CLOAM1654"/>
<dbReference type="RefSeq" id="WP_015425348.1">
    <property type="nucleotide sequence ID" value="NC_020449.1"/>
</dbReference>
<dbReference type="EC" id="3.1.31.1" evidence="5"/>
<dbReference type="SMART" id="SM00318">
    <property type="entry name" value="SNc"/>
    <property type="match status" value="1"/>
</dbReference>
<dbReference type="Gene3D" id="2.40.50.90">
    <property type="match status" value="1"/>
</dbReference>
<dbReference type="PROSITE" id="PS50830">
    <property type="entry name" value="TNASE_3"/>
    <property type="match status" value="1"/>
</dbReference>
<dbReference type="InterPro" id="IPR002071">
    <property type="entry name" value="Thermonucl_AS"/>
</dbReference>
<protein>
    <submittedName>
        <fullName evidence="5">Micrococcal nuclease</fullName>
        <ecNumber evidence="5">3.1.31.1</ecNumber>
    </submittedName>
</protein>
<dbReference type="PROSITE" id="PS01123">
    <property type="entry name" value="TNASE_1"/>
    <property type="match status" value="1"/>
</dbReference>
<feature type="domain" description="TNase-like" evidence="4">
    <location>
        <begin position="82"/>
        <end position="219"/>
    </location>
</feature>
<proteinExistence type="predicted"/>
<dbReference type="HOGENOM" id="CLU_1105619_0_0_0"/>
<dbReference type="KEGG" id="caci:CLOAM1654"/>